<organism evidence="2 3">
    <name type="scientific">Hydrogenophaga borbori</name>
    <dbReference type="NCBI Taxonomy" id="2294117"/>
    <lineage>
        <taxon>Bacteria</taxon>
        <taxon>Pseudomonadati</taxon>
        <taxon>Pseudomonadota</taxon>
        <taxon>Betaproteobacteria</taxon>
        <taxon>Burkholderiales</taxon>
        <taxon>Comamonadaceae</taxon>
        <taxon>Hydrogenophaga</taxon>
    </lineage>
</organism>
<protein>
    <submittedName>
        <fullName evidence="2">Tripartite tricarboxylate transporter substrate binding protein</fullName>
    </submittedName>
</protein>
<dbReference type="AlphaFoldDB" id="A0A372EPZ5"/>
<name>A0A372EPZ5_9BURK</name>
<dbReference type="InterPro" id="IPR042100">
    <property type="entry name" value="Bug_dom1"/>
</dbReference>
<sequence length="331" mass="34907">MNLPTPQETTMLSRRELLISATALAATGVGRAQTYPSRPITMIVPFSPGGAADITARAISTGLAEVLGQPVVVDNKPGASGIIGAEAVLARPADGHTLLLASNSVTTGKWLYPRISFDVLKDFRGIGMALKSPYMAVVADSFRGHGIQDLVRWVNERPGSINYATAGSGTGPHLFGEIFQRQTGTSMVGVPYKGSAPALAAVLSGEVSVYFDILMSSKGLLASGRLKSLAVSRAERLAQFPAVATFAEQGIAGLELYSWFGVVAKAGTPGPIVQRLNEALNQIVQDRRFSARAVELGATSVGGSAEAFQAVIERDTALWGQVIREKNIRLE</sequence>
<dbReference type="Gene3D" id="3.40.190.10">
    <property type="entry name" value="Periplasmic binding protein-like II"/>
    <property type="match status" value="1"/>
</dbReference>
<dbReference type="SUPFAM" id="SSF53850">
    <property type="entry name" value="Periplasmic binding protein-like II"/>
    <property type="match status" value="1"/>
</dbReference>
<accession>A0A372EPZ5</accession>
<dbReference type="Proteomes" id="UP000261931">
    <property type="component" value="Unassembled WGS sequence"/>
</dbReference>
<dbReference type="EMBL" id="QVLS01000001">
    <property type="protein sequence ID" value="RFP82699.1"/>
    <property type="molecule type" value="Genomic_DNA"/>
</dbReference>
<keyword evidence="3" id="KW-1185">Reference proteome</keyword>
<dbReference type="CDD" id="cd13578">
    <property type="entry name" value="PBP2_Bug27"/>
    <property type="match status" value="1"/>
</dbReference>
<gene>
    <name evidence="2" type="ORF">DY262_02425</name>
</gene>
<evidence type="ECO:0000313" key="2">
    <source>
        <dbReference type="EMBL" id="RFP82699.1"/>
    </source>
</evidence>
<proteinExistence type="inferred from homology"/>
<evidence type="ECO:0000313" key="3">
    <source>
        <dbReference type="Proteomes" id="UP000261931"/>
    </source>
</evidence>
<comment type="similarity">
    <text evidence="1">Belongs to the UPF0065 (bug) family.</text>
</comment>
<dbReference type="Pfam" id="PF03401">
    <property type="entry name" value="TctC"/>
    <property type="match status" value="1"/>
</dbReference>
<evidence type="ECO:0000256" key="1">
    <source>
        <dbReference type="ARBA" id="ARBA00006987"/>
    </source>
</evidence>
<comment type="caution">
    <text evidence="2">The sequence shown here is derived from an EMBL/GenBank/DDBJ whole genome shotgun (WGS) entry which is preliminary data.</text>
</comment>
<dbReference type="InterPro" id="IPR005064">
    <property type="entry name" value="BUG"/>
</dbReference>
<dbReference type="PIRSF" id="PIRSF017082">
    <property type="entry name" value="YflP"/>
    <property type="match status" value="1"/>
</dbReference>
<dbReference type="Gene3D" id="3.40.190.150">
    <property type="entry name" value="Bordetella uptake gene, domain 1"/>
    <property type="match status" value="1"/>
</dbReference>
<dbReference type="PANTHER" id="PTHR42928:SF5">
    <property type="entry name" value="BLR1237 PROTEIN"/>
    <property type="match status" value="1"/>
</dbReference>
<reference evidence="2 3" key="1">
    <citation type="submission" date="2018-08" db="EMBL/GenBank/DDBJ databases">
        <title>Hydrogenophaga sp. LA-38 isolated from sludge.</title>
        <authorList>
            <person name="Im W.-T."/>
        </authorList>
    </citation>
    <scope>NUCLEOTIDE SEQUENCE [LARGE SCALE GENOMIC DNA]</scope>
    <source>
        <strain evidence="2 3">LA-38</strain>
    </source>
</reference>
<dbReference type="PANTHER" id="PTHR42928">
    <property type="entry name" value="TRICARBOXYLATE-BINDING PROTEIN"/>
    <property type="match status" value="1"/>
</dbReference>